<dbReference type="PANTHER" id="PTHR40124:SF1">
    <property type="entry name" value="DISAGGREGATASE RELATED REPEAT PROTEIN"/>
    <property type="match status" value="1"/>
</dbReference>
<dbReference type="PANTHER" id="PTHR40124">
    <property type="match status" value="1"/>
</dbReference>
<name>A0A8H6HT66_9AGAR</name>
<dbReference type="Pfam" id="PF21294">
    <property type="entry name" value="Polysacc_lyase_14"/>
    <property type="match status" value="1"/>
</dbReference>
<reference evidence="2 3" key="1">
    <citation type="submission" date="2020-07" db="EMBL/GenBank/DDBJ databases">
        <title>Comparative genomics of pyrophilous fungi reveals a link between fire events and developmental genes.</title>
        <authorList>
            <consortium name="DOE Joint Genome Institute"/>
            <person name="Steindorff A.S."/>
            <person name="Carver A."/>
            <person name="Calhoun S."/>
            <person name="Stillman K."/>
            <person name="Liu H."/>
            <person name="Lipzen A."/>
            <person name="Pangilinan J."/>
            <person name="Labutti K."/>
            <person name="Bruns T.D."/>
            <person name="Grigoriev I.V."/>
        </authorList>
    </citation>
    <scope>NUCLEOTIDE SEQUENCE [LARGE SCALE GENOMIC DNA]</scope>
    <source>
        <strain evidence="2 3">CBS 144469</strain>
    </source>
</reference>
<dbReference type="AlphaFoldDB" id="A0A8H6HT66"/>
<dbReference type="Proteomes" id="UP000521943">
    <property type="component" value="Unassembled WGS sequence"/>
</dbReference>
<feature type="domain" description="Polysaccharide lyase 14" evidence="1">
    <location>
        <begin position="68"/>
        <end position="286"/>
    </location>
</feature>
<comment type="caution">
    <text evidence="2">The sequence shown here is derived from an EMBL/GenBank/DDBJ whole genome shotgun (WGS) entry which is preliminary data.</text>
</comment>
<dbReference type="EMBL" id="JACGCI010000045">
    <property type="protein sequence ID" value="KAF6752189.1"/>
    <property type="molecule type" value="Genomic_DNA"/>
</dbReference>
<keyword evidence="3" id="KW-1185">Reference proteome</keyword>
<evidence type="ECO:0000313" key="3">
    <source>
        <dbReference type="Proteomes" id="UP000521943"/>
    </source>
</evidence>
<dbReference type="OrthoDB" id="3337916at2759"/>
<dbReference type="InterPro" id="IPR048958">
    <property type="entry name" value="Polysacc_lyase_14"/>
</dbReference>
<dbReference type="GO" id="GO:0016829">
    <property type="term" value="F:lyase activity"/>
    <property type="evidence" value="ECO:0007669"/>
    <property type="project" value="UniProtKB-KW"/>
</dbReference>
<organism evidence="2 3">
    <name type="scientific">Ephemerocybe angulata</name>
    <dbReference type="NCBI Taxonomy" id="980116"/>
    <lineage>
        <taxon>Eukaryota</taxon>
        <taxon>Fungi</taxon>
        <taxon>Dikarya</taxon>
        <taxon>Basidiomycota</taxon>
        <taxon>Agaricomycotina</taxon>
        <taxon>Agaricomycetes</taxon>
        <taxon>Agaricomycetidae</taxon>
        <taxon>Agaricales</taxon>
        <taxon>Agaricineae</taxon>
        <taxon>Psathyrellaceae</taxon>
        <taxon>Ephemerocybe</taxon>
    </lineage>
</organism>
<dbReference type="Gene3D" id="2.60.120.200">
    <property type="match status" value="1"/>
</dbReference>
<gene>
    <name evidence="2" type="ORF">DFP72DRAFT_456761</name>
</gene>
<accession>A0A8H6HT66</accession>
<protein>
    <submittedName>
        <fullName evidence="2">Polysaccharide lyase family 14 protein</fullName>
    </submittedName>
</protein>
<evidence type="ECO:0000259" key="1">
    <source>
        <dbReference type="Pfam" id="PF21294"/>
    </source>
</evidence>
<evidence type="ECO:0000313" key="2">
    <source>
        <dbReference type="EMBL" id="KAF6752189.1"/>
    </source>
</evidence>
<keyword evidence="2" id="KW-0456">Lyase</keyword>
<sequence>MVLSHLVPVKIFETGFSTAPSIDDNRILCCPLDDRVLGVHKVASKTQHRTVQPPGPSKQGISDAPKLAWEAFYPEGSINPSAPIPGGFSFYLSGPPEFKARLASATEAVLSYRVMLQDDWEWAKGGKLPGPFGGVDDSAYSCSGGRKEQRCRCIGLRPMWRSNGVGELYTYLPLTERNSSQQLKVPPLSVENPDYGISVGRGSFDFNSAVGNWITIAIRTKLNDIGAENGEVEVWIDGRRVISIDGLMLRESDAHSIRGIQFQTFFGGHTPEWASPKDQRAWFADITGVIVT</sequence>
<proteinExistence type="predicted"/>